<accession>A0A8K1FK46</accession>
<gene>
    <name evidence="3" type="ORF">Poli38472_014047</name>
</gene>
<feature type="region of interest" description="Disordered" evidence="1">
    <location>
        <begin position="79"/>
        <end position="98"/>
    </location>
</feature>
<dbReference type="Gene3D" id="1.20.58.2220">
    <property type="entry name" value="Formin, FH2 domain"/>
    <property type="match status" value="1"/>
</dbReference>
<evidence type="ECO:0000256" key="1">
    <source>
        <dbReference type="SAM" id="MobiDB-lite"/>
    </source>
</evidence>
<dbReference type="Proteomes" id="UP000794436">
    <property type="component" value="Unassembled WGS sequence"/>
</dbReference>
<dbReference type="AlphaFoldDB" id="A0A8K1FK46"/>
<dbReference type="SMART" id="SM00498">
    <property type="entry name" value="FH2"/>
    <property type="match status" value="1"/>
</dbReference>
<dbReference type="SUPFAM" id="SSF101447">
    <property type="entry name" value="Formin homology 2 domain (FH2 domain)"/>
    <property type="match status" value="1"/>
</dbReference>
<evidence type="ECO:0000313" key="4">
    <source>
        <dbReference type="Proteomes" id="UP000794436"/>
    </source>
</evidence>
<reference evidence="3" key="1">
    <citation type="submission" date="2019-03" db="EMBL/GenBank/DDBJ databases">
        <title>Long read genome sequence of the mycoparasitic Pythium oligandrum ATCC 38472 isolated from sugarbeet rhizosphere.</title>
        <authorList>
            <person name="Gaulin E."/>
        </authorList>
    </citation>
    <scope>NUCLEOTIDE SEQUENCE</scope>
    <source>
        <strain evidence="3">ATCC 38472_TT</strain>
    </source>
</reference>
<dbReference type="Pfam" id="PF02181">
    <property type="entry name" value="FH2"/>
    <property type="match status" value="1"/>
</dbReference>
<feature type="domain" description="FH2" evidence="2">
    <location>
        <begin position="63"/>
        <end position="448"/>
    </location>
</feature>
<dbReference type="PROSITE" id="PS51444">
    <property type="entry name" value="FH2"/>
    <property type="match status" value="1"/>
</dbReference>
<organism evidence="3 4">
    <name type="scientific">Pythium oligandrum</name>
    <name type="common">Mycoparasitic fungus</name>
    <dbReference type="NCBI Taxonomy" id="41045"/>
    <lineage>
        <taxon>Eukaryota</taxon>
        <taxon>Sar</taxon>
        <taxon>Stramenopiles</taxon>
        <taxon>Oomycota</taxon>
        <taxon>Peronosporomycetes</taxon>
        <taxon>Pythiales</taxon>
        <taxon>Pythiaceae</taxon>
        <taxon>Pythium</taxon>
    </lineage>
</organism>
<proteinExistence type="predicted"/>
<evidence type="ECO:0000313" key="3">
    <source>
        <dbReference type="EMBL" id="TMW66735.1"/>
    </source>
</evidence>
<comment type="caution">
    <text evidence="3">The sequence shown here is derived from an EMBL/GenBank/DDBJ whole genome shotgun (WGS) entry which is preliminary data.</text>
</comment>
<dbReference type="EMBL" id="SPLM01000007">
    <property type="protein sequence ID" value="TMW66735.1"/>
    <property type="molecule type" value="Genomic_DNA"/>
</dbReference>
<evidence type="ECO:0000259" key="2">
    <source>
        <dbReference type="PROSITE" id="PS51444"/>
    </source>
</evidence>
<keyword evidence="4" id="KW-1185">Reference proteome</keyword>
<dbReference type="OrthoDB" id="1668162at2759"/>
<dbReference type="InterPro" id="IPR042201">
    <property type="entry name" value="FH2_Formin_sf"/>
</dbReference>
<sequence length="448" mass="50678">MMPTIQRMRKLGCQPGAIRQKVLLAGGDPAWVDGPPGTKMNEDGEARRPLSTRSFPVAPALPSRPPGVLRKRVHCVLKPRRHKDPSRPPSFWESDEEKRWGSDKTNQLTNDIFSKVMKTVPATAVKCATAKPLICLLDLKKSFNMAITLARLAISPVELKNEILALNPTVLSCEQVQTLIDMWPDQDEQSVIDNFDGDISTVGHAEKFLLEVRSIPRFCEKLRCLLFKQNFPSRVHELRESIQLVIRGVHQLCTSSALQSVFHYVFERIVFLNYGPSDTAEVMLGIRGFSLDSLPKLSHTKAFDTRQSFLQFIVHCLRHDHPALTTFGNEVMLLQRCSRVPIASLVAEKRVLESGLQLLHHEAKTMVSVDGKTEITAMCMAQFATEVESELKVVDELMEQLDESKQSFLEHFEEQDSSDELDVLLGYIADFTLAFELELERITLETRR</sequence>
<name>A0A8K1FK46_PYTOL</name>
<dbReference type="PANTHER" id="PTHR45733:SF8">
    <property type="entry name" value="FORMIN-J"/>
    <property type="match status" value="1"/>
</dbReference>
<protein>
    <recommendedName>
        <fullName evidence="2">FH2 domain-containing protein</fullName>
    </recommendedName>
</protein>
<dbReference type="InterPro" id="IPR051144">
    <property type="entry name" value="Formin_homology_domain"/>
</dbReference>
<dbReference type="PANTHER" id="PTHR45733">
    <property type="entry name" value="FORMIN-J"/>
    <property type="match status" value="1"/>
</dbReference>
<dbReference type="InterPro" id="IPR015425">
    <property type="entry name" value="FH2_Formin"/>
</dbReference>
<feature type="region of interest" description="Disordered" evidence="1">
    <location>
        <begin position="29"/>
        <end position="48"/>
    </location>
</feature>